<sequence>MTSLDHHVALRRMEDACRQTRHQIDMIERQIIRKMTALIPSLGARRPRYRRGRPPERHAFLNRYRTNLAAITAERQPEIDALSRKLARQEAAIASLRARAPLPGSVGQTGARASGDVRRLW</sequence>
<dbReference type="RefSeq" id="WP_137006533.1">
    <property type="nucleotide sequence ID" value="NZ_CP039925.1"/>
</dbReference>
<organism evidence="2 3">
    <name type="scientific">Agrobacterium tumefaciens</name>
    <dbReference type="NCBI Taxonomy" id="358"/>
    <lineage>
        <taxon>Bacteria</taxon>
        <taxon>Pseudomonadati</taxon>
        <taxon>Pseudomonadota</taxon>
        <taxon>Alphaproteobacteria</taxon>
        <taxon>Hyphomicrobiales</taxon>
        <taxon>Rhizobiaceae</taxon>
        <taxon>Rhizobium/Agrobacterium group</taxon>
        <taxon>Agrobacterium</taxon>
        <taxon>Agrobacterium tumefaciens complex</taxon>
    </lineage>
</organism>
<evidence type="ECO:0000313" key="2">
    <source>
        <dbReference type="EMBL" id="QCL98285.1"/>
    </source>
</evidence>
<name>A0A4D7YP24_AGRTU</name>
<reference evidence="2 3" key="1">
    <citation type="submission" date="2019-04" db="EMBL/GenBank/DDBJ databases">
        <title>Complete genome sequence of Agrobacterium tumefaciens CFBP7129.</title>
        <authorList>
            <person name="Haryono M."/>
            <person name="Lin Y.-C."/>
            <person name="Lai E.-M."/>
            <person name="Kuo C.-H."/>
        </authorList>
    </citation>
    <scope>NUCLEOTIDE SEQUENCE [LARGE SCALE GENOMIC DNA]</scope>
    <source>
        <strain evidence="2 3">CFBP7129</strain>
        <plasmid evidence="3">patcfbp7129b</plasmid>
    </source>
</reference>
<dbReference type="EMBL" id="CP039925">
    <property type="protein sequence ID" value="QCL98285.1"/>
    <property type="molecule type" value="Genomic_DNA"/>
</dbReference>
<proteinExistence type="predicted"/>
<feature type="region of interest" description="Disordered" evidence="1">
    <location>
        <begin position="101"/>
        <end position="121"/>
    </location>
</feature>
<evidence type="ECO:0000313" key="3">
    <source>
        <dbReference type="Proteomes" id="UP000298649"/>
    </source>
</evidence>
<gene>
    <name evidence="2" type="ORF">CFBP7129_29435</name>
</gene>
<geneLocation type="plasmid" evidence="3">
    <name>patcfbp7129b</name>
</geneLocation>
<keyword evidence="2" id="KW-0614">Plasmid</keyword>
<dbReference type="AlphaFoldDB" id="A0A4D7YP24"/>
<accession>A0A4D7YP24</accession>
<evidence type="ECO:0000256" key="1">
    <source>
        <dbReference type="SAM" id="MobiDB-lite"/>
    </source>
</evidence>
<dbReference type="Proteomes" id="UP000298649">
    <property type="component" value="Plasmid pAtCFBP7129b"/>
</dbReference>
<protein>
    <submittedName>
        <fullName evidence="2">Uncharacterized protein</fullName>
    </submittedName>
</protein>